<keyword evidence="10" id="KW-0997">Cell inner membrane</keyword>
<sequence length="180" mass="18262">MAAKPSASAPAANADAAPAKPKSKKLLIIILGAVALLLVLAVAAFFLLQPAAEEELGPDGQPLAPAAAAAPQAPPAFLPLENMVVNLADPGAMRFAQLGVTLQLADAATSARVTAFMPAIRNGMLRLAAQRSATELLTPAGKDALAADILAMVRETTGLPDRGTTPSPVQAVLFTSLIVQ</sequence>
<proteinExistence type="inferred from homology"/>
<keyword evidence="8 10" id="KW-1133">Transmembrane helix</keyword>
<keyword evidence="4" id="KW-1003">Cell membrane</keyword>
<keyword evidence="5 10" id="KW-0145">Chemotaxis</keyword>
<dbReference type="GO" id="GO:0071978">
    <property type="term" value="P:bacterial-type flagellum-dependent swarming motility"/>
    <property type="evidence" value="ECO:0007669"/>
    <property type="project" value="TreeGrafter"/>
</dbReference>
<dbReference type="KEGG" id="cbab:SMCB_0259"/>
<evidence type="ECO:0000313" key="12">
    <source>
        <dbReference type="Proteomes" id="UP000066014"/>
    </source>
</evidence>
<evidence type="ECO:0000256" key="1">
    <source>
        <dbReference type="ARBA" id="ARBA00002254"/>
    </source>
</evidence>
<dbReference type="GO" id="GO:0005886">
    <property type="term" value="C:plasma membrane"/>
    <property type="evidence" value="ECO:0007669"/>
    <property type="project" value="UniProtKB-SubCell"/>
</dbReference>
<dbReference type="EMBL" id="AP014569">
    <property type="protein sequence ID" value="BAO82487.1"/>
    <property type="molecule type" value="Genomic_DNA"/>
</dbReference>
<dbReference type="PANTHER" id="PTHR35091:SF2">
    <property type="entry name" value="FLAGELLAR PROTEIN FLIL"/>
    <property type="match status" value="1"/>
</dbReference>
<evidence type="ECO:0000256" key="6">
    <source>
        <dbReference type="ARBA" id="ARBA00022692"/>
    </source>
</evidence>
<organism evidence="11 12">
    <name type="scientific">Serpentinimonas maccroryi</name>
    <dbReference type="NCBI Taxonomy" id="1458426"/>
    <lineage>
        <taxon>Bacteria</taxon>
        <taxon>Pseudomonadati</taxon>
        <taxon>Pseudomonadota</taxon>
        <taxon>Betaproteobacteria</taxon>
        <taxon>Burkholderiales</taxon>
        <taxon>Comamonadaceae</taxon>
        <taxon>Serpentinimonas</taxon>
    </lineage>
</organism>
<keyword evidence="11" id="KW-0282">Flagellum</keyword>
<comment type="subcellular location">
    <subcellularLocation>
        <location evidence="10">Cell inner membrane</location>
    </subcellularLocation>
    <subcellularLocation>
        <location evidence="2">Cell membrane</location>
        <topology evidence="2">Single-pass membrane protein</topology>
    </subcellularLocation>
</comment>
<dbReference type="GO" id="GO:0006935">
    <property type="term" value="P:chemotaxis"/>
    <property type="evidence" value="ECO:0007669"/>
    <property type="project" value="UniProtKB-KW"/>
</dbReference>
<dbReference type="Pfam" id="PF03748">
    <property type="entry name" value="FliL"/>
    <property type="match status" value="1"/>
</dbReference>
<keyword evidence="12" id="KW-1185">Reference proteome</keyword>
<keyword evidence="6 10" id="KW-0812">Transmembrane</keyword>
<evidence type="ECO:0000313" key="11">
    <source>
        <dbReference type="EMBL" id="BAO82487.1"/>
    </source>
</evidence>
<evidence type="ECO:0000256" key="7">
    <source>
        <dbReference type="ARBA" id="ARBA00022779"/>
    </source>
</evidence>
<dbReference type="GO" id="GO:0009425">
    <property type="term" value="C:bacterial-type flagellum basal body"/>
    <property type="evidence" value="ECO:0007669"/>
    <property type="project" value="InterPro"/>
</dbReference>
<comment type="similarity">
    <text evidence="3 10">Belongs to the FliL family.</text>
</comment>
<dbReference type="RefSeq" id="WP_052468366.1">
    <property type="nucleotide sequence ID" value="NZ_AP014569.1"/>
</dbReference>
<keyword evidence="7 10" id="KW-0283">Flagellar rotation</keyword>
<dbReference type="HOGENOM" id="CLU_099018_0_0_4"/>
<dbReference type="AlphaFoldDB" id="A0A060NL57"/>
<evidence type="ECO:0000256" key="5">
    <source>
        <dbReference type="ARBA" id="ARBA00022500"/>
    </source>
</evidence>
<evidence type="ECO:0000256" key="4">
    <source>
        <dbReference type="ARBA" id="ARBA00022475"/>
    </source>
</evidence>
<accession>A0A060NL57</accession>
<evidence type="ECO:0000256" key="9">
    <source>
        <dbReference type="ARBA" id="ARBA00023136"/>
    </source>
</evidence>
<evidence type="ECO:0000256" key="8">
    <source>
        <dbReference type="ARBA" id="ARBA00022989"/>
    </source>
</evidence>
<keyword evidence="11" id="KW-0966">Cell projection</keyword>
<evidence type="ECO:0000256" key="2">
    <source>
        <dbReference type="ARBA" id="ARBA00004162"/>
    </source>
</evidence>
<dbReference type="PANTHER" id="PTHR35091">
    <property type="entry name" value="FLAGELLAR PROTEIN FLIL"/>
    <property type="match status" value="1"/>
</dbReference>
<evidence type="ECO:0000256" key="10">
    <source>
        <dbReference type="RuleBase" id="RU364125"/>
    </source>
</evidence>
<gene>
    <name evidence="11" type="ORF">SMCB_0259</name>
</gene>
<protein>
    <recommendedName>
        <fullName evidence="10">Flagellar protein FliL</fullName>
    </recommendedName>
</protein>
<evidence type="ECO:0000256" key="3">
    <source>
        <dbReference type="ARBA" id="ARBA00008281"/>
    </source>
</evidence>
<reference evidence="11 12" key="1">
    <citation type="journal article" date="2014" name="Nat. Commun.">
        <title>Physiological and genomic features of highly alkaliphilic hydrogen-utilizing Betaproteobacteria from a continental serpentinizing site.</title>
        <authorList>
            <person name="Suzuki S."/>
            <person name="Kuenen J.G."/>
            <person name="Schipper K."/>
            <person name="van der Velde S."/>
            <person name="Ishii S."/>
            <person name="Wu A."/>
            <person name="Sorokin D.Y."/>
            <person name="Tenney A."/>
            <person name="Meng X.Y."/>
            <person name="Morrill P.L."/>
            <person name="Kamagata Y."/>
            <person name="Muyzer G."/>
            <person name="Nealson K.H."/>
        </authorList>
    </citation>
    <scope>NUCLEOTIDE SEQUENCE [LARGE SCALE GENOMIC DNA]</scope>
    <source>
        <strain evidence="11 12">B1</strain>
    </source>
</reference>
<dbReference type="OrthoDB" id="5297029at2"/>
<feature type="transmembrane region" description="Helical" evidence="10">
    <location>
        <begin position="26"/>
        <end position="48"/>
    </location>
</feature>
<name>A0A060NL57_9BURK</name>
<dbReference type="Proteomes" id="UP000066014">
    <property type="component" value="Chromosome"/>
</dbReference>
<comment type="function">
    <text evidence="1 10">Controls the rotational direction of flagella during chemotaxis.</text>
</comment>
<keyword evidence="9 10" id="KW-0472">Membrane</keyword>
<dbReference type="InterPro" id="IPR005503">
    <property type="entry name" value="FliL"/>
</dbReference>
<dbReference type="STRING" id="1458426.SMCB_0259"/>
<keyword evidence="11" id="KW-0969">Cilium</keyword>